<keyword evidence="5" id="KW-0520">NAD</keyword>
<dbReference type="EMBL" id="JAZHYN010000009">
    <property type="protein sequence ID" value="MEF3365827.1"/>
    <property type="molecule type" value="Genomic_DNA"/>
</dbReference>
<dbReference type="Gene3D" id="3.50.50.60">
    <property type="entry name" value="FAD/NAD(P)-binding domain"/>
    <property type="match status" value="2"/>
</dbReference>
<evidence type="ECO:0000256" key="5">
    <source>
        <dbReference type="ARBA" id="ARBA00023027"/>
    </source>
</evidence>
<sequence>MTDKKFDAVVIGSGLGGLTAGALLAHAGYSVCLLERNFSLGGAASVYKVGDLTVEASLHQTSDARNPRDAKHDILSKLGILDEIEWLPTGALYKVRGGPVGEPFELPFGFAAAHDALAARFPDKRAGIKRFLGEVEQIHDALWTLKQAREEASLAKLARGLWEVAPAAAGWVNSLDEIMERDFAGCEALKCALGANLAYYGDDPRRLWWIFYALAQGGYIASGGAYIKGGSRQLSLKLAKAITKSGGVVRMGRLVNAIETDADGAAVAIRHVARRAGDDEERIEAGVVMANCAPSVAAAMMEAPARARMDEAFGKRRLSTSLFCANFGLSAKPASVGLTDFSTVVLPQNMQRFDQYGDGAGAMADDPKGALPLHTIANFTAVDSGLWDEPPILVAVLGLDRLANWQGVEREAAVARRERWLDAIQQSLDRDYPGFSGLVTTRMLLNAHSMAGYLNTPEGSVYGFAALPAEEPILMGFPRTPLTPIAGLYLASAFGGEHGFNGAMLSGAEAARLAETRLAGAN</sequence>
<evidence type="ECO:0000256" key="1">
    <source>
        <dbReference type="ARBA" id="ARBA00022630"/>
    </source>
</evidence>
<name>A0ABU7XFL2_9HYPH</name>
<feature type="domain" description="Amine oxidase" evidence="6">
    <location>
        <begin position="15"/>
        <end position="512"/>
    </location>
</feature>
<keyword evidence="4" id="KW-0521">NADP</keyword>
<evidence type="ECO:0000256" key="4">
    <source>
        <dbReference type="ARBA" id="ARBA00022857"/>
    </source>
</evidence>
<dbReference type="PANTHER" id="PTHR46091">
    <property type="entry name" value="BLR7054 PROTEIN"/>
    <property type="match status" value="1"/>
</dbReference>
<proteinExistence type="predicted"/>
<evidence type="ECO:0000313" key="8">
    <source>
        <dbReference type="Proteomes" id="UP001350748"/>
    </source>
</evidence>
<evidence type="ECO:0000256" key="3">
    <source>
        <dbReference type="ARBA" id="ARBA00022827"/>
    </source>
</evidence>
<accession>A0ABU7XFL2</accession>
<keyword evidence="3" id="KW-0274">FAD</keyword>
<gene>
    <name evidence="7" type="ORF">V3H18_04685</name>
</gene>
<protein>
    <submittedName>
        <fullName evidence="7">FAD-dependent oxidoreductase</fullName>
    </submittedName>
</protein>
<dbReference type="InterPro" id="IPR036188">
    <property type="entry name" value="FAD/NAD-bd_sf"/>
</dbReference>
<keyword evidence="2" id="KW-0732">Signal</keyword>
<dbReference type="InterPro" id="IPR002937">
    <property type="entry name" value="Amino_oxidase"/>
</dbReference>
<organism evidence="7 8">
    <name type="scientific">Methylocystis borbori</name>
    <dbReference type="NCBI Taxonomy" id="3118750"/>
    <lineage>
        <taxon>Bacteria</taxon>
        <taxon>Pseudomonadati</taxon>
        <taxon>Pseudomonadota</taxon>
        <taxon>Alphaproteobacteria</taxon>
        <taxon>Hyphomicrobiales</taxon>
        <taxon>Methylocystaceae</taxon>
        <taxon>Methylocystis</taxon>
    </lineage>
</organism>
<keyword evidence="8" id="KW-1185">Reference proteome</keyword>
<keyword evidence="1" id="KW-0285">Flavoprotein</keyword>
<dbReference type="SUPFAM" id="SSF51905">
    <property type="entry name" value="FAD/NAD(P)-binding domain"/>
    <property type="match status" value="1"/>
</dbReference>
<dbReference type="InterPro" id="IPR052206">
    <property type="entry name" value="Retinol_saturase"/>
</dbReference>
<dbReference type="PANTHER" id="PTHR46091:SF3">
    <property type="entry name" value="AMINE OXIDASE DOMAIN-CONTAINING PROTEIN"/>
    <property type="match status" value="1"/>
</dbReference>
<dbReference type="Pfam" id="PF01593">
    <property type="entry name" value="Amino_oxidase"/>
    <property type="match status" value="1"/>
</dbReference>
<comment type="caution">
    <text evidence="7">The sequence shown here is derived from an EMBL/GenBank/DDBJ whole genome shotgun (WGS) entry which is preliminary data.</text>
</comment>
<reference evidence="7 8" key="1">
    <citation type="submission" date="2024-02" db="EMBL/GenBank/DDBJ databases">
        <authorList>
            <person name="Grouzdev D."/>
        </authorList>
    </citation>
    <scope>NUCLEOTIDE SEQUENCE [LARGE SCALE GENOMIC DNA]</scope>
    <source>
        <strain evidence="7 8">9N</strain>
    </source>
</reference>
<evidence type="ECO:0000313" key="7">
    <source>
        <dbReference type="EMBL" id="MEF3365827.1"/>
    </source>
</evidence>
<dbReference type="RefSeq" id="WP_332080764.1">
    <property type="nucleotide sequence ID" value="NZ_JAZHYN010000009.1"/>
</dbReference>
<evidence type="ECO:0000259" key="6">
    <source>
        <dbReference type="Pfam" id="PF01593"/>
    </source>
</evidence>
<evidence type="ECO:0000256" key="2">
    <source>
        <dbReference type="ARBA" id="ARBA00022729"/>
    </source>
</evidence>
<dbReference type="Proteomes" id="UP001350748">
    <property type="component" value="Unassembled WGS sequence"/>
</dbReference>